<dbReference type="NCBIfam" id="NF037970">
    <property type="entry name" value="vanZ_1"/>
    <property type="match status" value="1"/>
</dbReference>
<feature type="transmembrane region" description="Helical" evidence="1">
    <location>
        <begin position="416"/>
        <end position="437"/>
    </location>
</feature>
<dbReference type="SUPFAM" id="SSF49899">
    <property type="entry name" value="Concanavalin A-like lectins/glucanases"/>
    <property type="match status" value="2"/>
</dbReference>
<dbReference type="AlphaFoldDB" id="A0A3S1A2Y3"/>
<name>A0A3S1A2Y3_CHLFR</name>
<dbReference type="Proteomes" id="UP000268857">
    <property type="component" value="Unassembled WGS sequence"/>
</dbReference>
<dbReference type="STRING" id="211165.GCA_000317285_02166"/>
<dbReference type="InterPro" id="IPR006976">
    <property type="entry name" value="VanZ-like"/>
</dbReference>
<dbReference type="Gene3D" id="2.60.120.200">
    <property type="match status" value="2"/>
</dbReference>
<dbReference type="EMBL" id="RSCJ01000014">
    <property type="protein sequence ID" value="RUR78725.1"/>
    <property type="molecule type" value="Genomic_DNA"/>
</dbReference>
<feature type="transmembrane region" description="Helical" evidence="1">
    <location>
        <begin position="89"/>
        <end position="112"/>
    </location>
</feature>
<sequence>MMKRNQNSQIKNSSVFLRDWTLFAISILVILVATLYPFDFTFPENFSIKYLTYSFHNHSSLKDKVENVLLFMPLGFFCTSLLQKKRTKLLVEILIVIFLSALLSTAVEILQAFLPIRTSTPDDVINNTIGGFAGWLFFNWFISRRFANRLVRIENSASNQVFKKVPVFLIGYILLNLLTISFWQSTTYLSNWNPTYPLLIGNELTGNRAWKGYVSEVIIADRAIDTAEVNRALTNRNYFNDIKDSLVADYQLDNTSDYKDQSGNTPKLVWRGQPSETKEGKGVFISSNNWLKSATPVYQLNKRISKTSEFTISTTIATTDLNQTGPARIISISDDPVRRNFTLGQEGTTLNIRVRTPASGTNGSDIQMNIPDVFVDNKLHHILITYSQANLQVYIDNLENSYSLNFLQFMPIQYKLFYYFLTFIPLGIYLTLLTLLVKKRQIIHRWLIVFGILLPSLMLEASLVSDNGKDVSLRNILLGILFMAVTVLILRIRAAVLVKKLA</sequence>
<keyword evidence="1" id="KW-0472">Membrane</keyword>
<dbReference type="PANTHER" id="PTHR28008:SF1">
    <property type="entry name" value="DOMAIN PROTEIN, PUTATIVE (AFU_ORTHOLOGUE AFUA_3G10980)-RELATED"/>
    <property type="match status" value="1"/>
</dbReference>
<feature type="transmembrane region" description="Helical" evidence="1">
    <location>
        <begin position="124"/>
        <end position="142"/>
    </location>
</feature>
<reference evidence="3 4" key="1">
    <citation type="journal article" date="2019" name="Genome Biol. Evol.">
        <title>Day and night: Metabolic profiles and evolutionary relationships of six axenic non-marine cyanobacteria.</title>
        <authorList>
            <person name="Will S.E."/>
            <person name="Henke P."/>
            <person name="Boedeker C."/>
            <person name="Huang S."/>
            <person name="Brinkmann H."/>
            <person name="Rohde M."/>
            <person name="Jarek M."/>
            <person name="Friedl T."/>
            <person name="Seufert S."/>
            <person name="Schumacher M."/>
            <person name="Overmann J."/>
            <person name="Neumann-Schaal M."/>
            <person name="Petersen J."/>
        </authorList>
    </citation>
    <scope>NUCLEOTIDE SEQUENCE [LARGE SCALE GENOMIC DNA]</scope>
    <source>
        <strain evidence="3 4">PCC 6912</strain>
    </source>
</reference>
<dbReference type="PANTHER" id="PTHR28008">
    <property type="entry name" value="DOMAIN PROTEIN, PUTATIVE (AFU_ORTHOLOGUE AFUA_3G10980)-RELATED"/>
    <property type="match status" value="1"/>
</dbReference>
<gene>
    <name evidence="3" type="ORF">PCC6912_34900</name>
</gene>
<keyword evidence="4" id="KW-1185">Reference proteome</keyword>
<feature type="transmembrane region" description="Helical" evidence="1">
    <location>
        <begin position="65"/>
        <end position="82"/>
    </location>
</feature>
<feature type="transmembrane region" description="Helical" evidence="1">
    <location>
        <begin position="476"/>
        <end position="498"/>
    </location>
</feature>
<feature type="domain" description="VanZ-like" evidence="2">
    <location>
        <begin position="25"/>
        <end position="141"/>
    </location>
</feature>
<proteinExistence type="predicted"/>
<feature type="transmembrane region" description="Helical" evidence="1">
    <location>
        <begin position="20"/>
        <end position="38"/>
    </location>
</feature>
<keyword evidence="1" id="KW-0812">Transmembrane</keyword>
<evidence type="ECO:0000313" key="3">
    <source>
        <dbReference type="EMBL" id="RUR78725.1"/>
    </source>
</evidence>
<feature type="transmembrane region" description="Helical" evidence="1">
    <location>
        <begin position="446"/>
        <end position="464"/>
    </location>
</feature>
<evidence type="ECO:0000259" key="2">
    <source>
        <dbReference type="Pfam" id="PF04892"/>
    </source>
</evidence>
<feature type="transmembrane region" description="Helical" evidence="1">
    <location>
        <begin position="165"/>
        <end position="183"/>
    </location>
</feature>
<keyword evidence="1" id="KW-1133">Transmembrane helix</keyword>
<comment type="caution">
    <text evidence="3">The sequence shown here is derived from an EMBL/GenBank/DDBJ whole genome shotgun (WGS) entry which is preliminary data.</text>
</comment>
<evidence type="ECO:0000256" key="1">
    <source>
        <dbReference type="SAM" id="Phobius"/>
    </source>
</evidence>
<dbReference type="InterPro" id="IPR013320">
    <property type="entry name" value="ConA-like_dom_sf"/>
</dbReference>
<dbReference type="Pfam" id="PF04892">
    <property type="entry name" value="VanZ"/>
    <property type="match status" value="1"/>
</dbReference>
<organism evidence="3 4">
    <name type="scientific">Chlorogloeopsis fritschii PCC 6912</name>
    <dbReference type="NCBI Taxonomy" id="211165"/>
    <lineage>
        <taxon>Bacteria</taxon>
        <taxon>Bacillati</taxon>
        <taxon>Cyanobacteriota</taxon>
        <taxon>Cyanophyceae</taxon>
        <taxon>Nostocales</taxon>
        <taxon>Chlorogloeopsidaceae</taxon>
        <taxon>Chlorogloeopsis</taxon>
    </lineage>
</organism>
<protein>
    <recommendedName>
        <fullName evidence="2">VanZ-like domain-containing protein</fullName>
    </recommendedName>
</protein>
<accession>A0A3S1A2Y3</accession>
<evidence type="ECO:0000313" key="4">
    <source>
        <dbReference type="Proteomes" id="UP000268857"/>
    </source>
</evidence>
<dbReference type="Pfam" id="PF13385">
    <property type="entry name" value="Laminin_G_3"/>
    <property type="match status" value="1"/>
</dbReference>